<sequence length="355" mass="38412">MTGEPSRFVTLVLAVVLAFVVGWLLVIGQGILLPIFAAVIAVYVLTAAADAMERVPVLRRLPLFLRRLLVLIGFTMSFVALGIVIVVTVNQLIELVPVYRQNLETLAIQFADLIGMKEHPTWDDIHEATIGRINIRGLLTTTLGSVANLGTTTFLVVVYAVFLMSERGTFVGKLGAAFPQGDSAELTTQLVTDINRRIGEYLAIKTLVNVILGAVSYVVLLIMGVDFALFWAVMIGLFNYIPYVGSLIAVALPVILSLAQFGSVATTVMLAALLIIPQVFVGNFLEPKLLSKQLNLSPFVVLVALAVWTAMWGLPGAILAIPMTSMLAIIFAAFPATRFIAVLLSERVDERHHGA</sequence>
<comment type="subcellular location">
    <subcellularLocation>
        <location evidence="1">Membrane</location>
        <topology evidence="1">Multi-pass membrane protein</topology>
    </subcellularLocation>
</comment>
<evidence type="ECO:0000313" key="8">
    <source>
        <dbReference type="Proteomes" id="UP000199071"/>
    </source>
</evidence>
<feature type="transmembrane region" description="Helical" evidence="6">
    <location>
        <begin position="266"/>
        <end position="284"/>
    </location>
</feature>
<feature type="transmembrane region" description="Helical" evidence="6">
    <location>
        <begin position="206"/>
        <end position="234"/>
    </location>
</feature>
<feature type="transmembrane region" description="Helical" evidence="6">
    <location>
        <begin position="31"/>
        <end position="48"/>
    </location>
</feature>
<reference evidence="7 8" key="1">
    <citation type="submission" date="2016-10" db="EMBL/GenBank/DDBJ databases">
        <authorList>
            <person name="de Groot N.N."/>
        </authorList>
    </citation>
    <scope>NUCLEOTIDE SEQUENCE [LARGE SCALE GENOMIC DNA]</scope>
    <source>
        <strain evidence="7 8">ATCC 35022</strain>
    </source>
</reference>
<keyword evidence="3 6" id="KW-0812">Transmembrane</keyword>
<evidence type="ECO:0000313" key="7">
    <source>
        <dbReference type="EMBL" id="SDB47653.1"/>
    </source>
</evidence>
<dbReference type="PANTHER" id="PTHR21716">
    <property type="entry name" value="TRANSMEMBRANE PROTEIN"/>
    <property type="match status" value="1"/>
</dbReference>
<keyword evidence="4 6" id="KW-1133">Transmembrane helix</keyword>
<keyword evidence="5 6" id="KW-0472">Membrane</keyword>
<dbReference type="OrthoDB" id="9799225at2"/>
<feature type="transmembrane region" description="Helical" evidence="6">
    <location>
        <begin position="240"/>
        <end position="259"/>
    </location>
</feature>
<dbReference type="PRINTS" id="PR00303">
    <property type="entry name" value="SECYTRNLCASE"/>
</dbReference>
<organism evidence="7 8">
    <name type="scientific">Bauldia litoralis</name>
    <dbReference type="NCBI Taxonomy" id="665467"/>
    <lineage>
        <taxon>Bacteria</taxon>
        <taxon>Pseudomonadati</taxon>
        <taxon>Pseudomonadota</taxon>
        <taxon>Alphaproteobacteria</taxon>
        <taxon>Hyphomicrobiales</taxon>
        <taxon>Kaistiaceae</taxon>
        <taxon>Bauldia</taxon>
    </lineage>
</organism>
<evidence type="ECO:0000256" key="6">
    <source>
        <dbReference type="SAM" id="Phobius"/>
    </source>
</evidence>
<dbReference type="GO" id="GO:0055085">
    <property type="term" value="P:transmembrane transport"/>
    <property type="evidence" value="ECO:0007669"/>
    <property type="project" value="TreeGrafter"/>
</dbReference>
<feature type="transmembrane region" description="Helical" evidence="6">
    <location>
        <begin position="296"/>
        <end position="314"/>
    </location>
</feature>
<dbReference type="PANTHER" id="PTHR21716:SF64">
    <property type="entry name" value="AI-2 TRANSPORT PROTEIN TQSA"/>
    <property type="match status" value="1"/>
</dbReference>
<gene>
    <name evidence="7" type="ORF">SAMN02982931_03665</name>
</gene>
<evidence type="ECO:0000256" key="1">
    <source>
        <dbReference type="ARBA" id="ARBA00004141"/>
    </source>
</evidence>
<evidence type="ECO:0000256" key="3">
    <source>
        <dbReference type="ARBA" id="ARBA00022692"/>
    </source>
</evidence>
<dbReference type="RefSeq" id="WP_090878605.1">
    <property type="nucleotide sequence ID" value="NZ_FMXQ01000008.1"/>
</dbReference>
<evidence type="ECO:0000256" key="4">
    <source>
        <dbReference type="ARBA" id="ARBA00022989"/>
    </source>
</evidence>
<keyword evidence="8" id="KW-1185">Reference proteome</keyword>
<feature type="transmembrane region" description="Helical" evidence="6">
    <location>
        <begin position="68"/>
        <end position="93"/>
    </location>
</feature>
<feature type="transmembrane region" description="Helical" evidence="6">
    <location>
        <begin position="7"/>
        <end position="25"/>
    </location>
</feature>
<dbReference type="Pfam" id="PF01594">
    <property type="entry name" value="AI-2E_transport"/>
    <property type="match status" value="1"/>
</dbReference>
<dbReference type="InterPro" id="IPR002549">
    <property type="entry name" value="AI-2E-like"/>
</dbReference>
<dbReference type="AlphaFoldDB" id="A0A1G6DR38"/>
<evidence type="ECO:0000256" key="5">
    <source>
        <dbReference type="ARBA" id="ARBA00023136"/>
    </source>
</evidence>
<dbReference type="STRING" id="665467.SAMN02982931_03665"/>
<dbReference type="GO" id="GO:0016020">
    <property type="term" value="C:membrane"/>
    <property type="evidence" value="ECO:0007669"/>
    <property type="project" value="UniProtKB-SubCell"/>
</dbReference>
<evidence type="ECO:0000256" key="2">
    <source>
        <dbReference type="ARBA" id="ARBA00009773"/>
    </source>
</evidence>
<dbReference type="Proteomes" id="UP000199071">
    <property type="component" value="Unassembled WGS sequence"/>
</dbReference>
<feature type="transmembrane region" description="Helical" evidence="6">
    <location>
        <begin position="146"/>
        <end position="164"/>
    </location>
</feature>
<proteinExistence type="inferred from homology"/>
<comment type="similarity">
    <text evidence="2">Belongs to the autoinducer-2 exporter (AI-2E) (TC 2.A.86) family.</text>
</comment>
<name>A0A1G6DR38_9HYPH</name>
<accession>A0A1G6DR38</accession>
<dbReference type="EMBL" id="FMXQ01000008">
    <property type="protein sequence ID" value="SDB47653.1"/>
    <property type="molecule type" value="Genomic_DNA"/>
</dbReference>
<protein>
    <submittedName>
        <fullName evidence="7">Predicted PurR-regulated permease PerM</fullName>
    </submittedName>
</protein>